<dbReference type="AlphaFoldDB" id="A0A210R0D5"/>
<dbReference type="GO" id="GO:0006814">
    <property type="term" value="P:sodium ion transport"/>
    <property type="evidence" value="ECO:0007669"/>
    <property type="project" value="UniProtKB-KW"/>
</dbReference>
<comment type="similarity">
    <text evidence="2 11">Belongs to the sodium:solute symporter (SSF) (TC 2.A.21) family.</text>
</comment>
<dbReference type="EMBL" id="NEDP02001033">
    <property type="protein sequence ID" value="OWF54483.1"/>
    <property type="molecule type" value="Genomic_DNA"/>
</dbReference>
<dbReference type="InterPro" id="IPR038377">
    <property type="entry name" value="Na/Glc_symporter_sf"/>
</dbReference>
<evidence type="ECO:0000256" key="8">
    <source>
        <dbReference type="ARBA" id="ARBA00023065"/>
    </source>
</evidence>
<keyword evidence="7" id="KW-0915">Sodium</keyword>
<dbReference type="InterPro" id="IPR051163">
    <property type="entry name" value="Sodium:Solute_Symporter_SSF"/>
</dbReference>
<feature type="transmembrane region" description="Helical" evidence="12">
    <location>
        <begin position="385"/>
        <end position="408"/>
    </location>
</feature>
<feature type="transmembrane region" description="Helical" evidence="12">
    <location>
        <begin position="533"/>
        <end position="554"/>
    </location>
</feature>
<sequence>MEDTQDIPSLKLADFLVFVAALLISLSIGVYYALSGGRQKTTKEYLLGNRNMTIIPVGLSLMVSYESSIMMLGFPAEVYTYGIMFWWFTIGFMLAQLIAIRIVVPLIHPLRVTSVYEYLELRYNNRLPRQIGTGMGMLYTIFYMGVVLYGPGTALEAVANLPLWISMVVIALAAVIYTAIGGIKAVIWTDVFQCVVMYCGIAGIIIKGCMVVGGFGRVFEINGEYGRLNYFNFDFDPTVRHTFWNLLIGTSTRLVYLTFNQTTIQRVCAVPTKRDATKIFLFAGPAFFLTFSIATFEGLVAVAYFHSIGCDPLATGQIKNPNQIIPYMVIWLFKDTPGMSGLFMASLFCASLSTLSSGLSSLSAQTVEDMVKPFWPNISDRKATTIAKLSVLFYGSLSLAVSFMIANIEGMPLSQITGQMLSAFGGASGGMFLYSIFCPWANKKGVIIGGIFGMIFIFWIGIGKSFSTTLIKEPRLPPVSLGYCHLRDSINVTSDVTNTTELFNATMTTMVTEFHEPLAHQNEGLDRLYSVSYQWIGAMGIFTTIIVASLVSIVTERPKPETIDVRYMLPIGEQLLPFLPKAAKQFLHFRVPFEKREELLRKSIEIKDKEPVETMEMISSK</sequence>
<dbReference type="Pfam" id="PF00474">
    <property type="entry name" value="SSF"/>
    <property type="match status" value="1"/>
</dbReference>
<dbReference type="Proteomes" id="UP000242188">
    <property type="component" value="Unassembled WGS sequence"/>
</dbReference>
<keyword evidence="4" id="KW-1003">Cell membrane</keyword>
<feature type="transmembrane region" description="Helical" evidence="12">
    <location>
        <begin position="279"/>
        <end position="305"/>
    </location>
</feature>
<comment type="subcellular location">
    <subcellularLocation>
        <location evidence="1">Cell membrane</location>
        <topology evidence="1">Multi-pass membrane protein</topology>
    </subcellularLocation>
</comment>
<gene>
    <name evidence="13" type="ORF">KP79_PYT20866</name>
</gene>
<feature type="transmembrane region" description="Helical" evidence="12">
    <location>
        <begin position="12"/>
        <end position="34"/>
    </location>
</feature>
<keyword evidence="10" id="KW-0739">Sodium transport</keyword>
<evidence type="ECO:0000256" key="1">
    <source>
        <dbReference type="ARBA" id="ARBA00004651"/>
    </source>
</evidence>
<dbReference type="InterPro" id="IPR001734">
    <property type="entry name" value="Na/solute_symporter"/>
</dbReference>
<dbReference type="PANTHER" id="PTHR42985:SF40">
    <property type="entry name" value="LD47995P-RELATED"/>
    <property type="match status" value="1"/>
</dbReference>
<evidence type="ECO:0000256" key="12">
    <source>
        <dbReference type="SAM" id="Phobius"/>
    </source>
</evidence>
<feature type="transmembrane region" description="Helical" evidence="12">
    <location>
        <begin position="445"/>
        <end position="462"/>
    </location>
</feature>
<evidence type="ECO:0000256" key="2">
    <source>
        <dbReference type="ARBA" id="ARBA00006434"/>
    </source>
</evidence>
<name>A0A210R0D5_MIZYE</name>
<evidence type="ECO:0000256" key="11">
    <source>
        <dbReference type="RuleBase" id="RU362091"/>
    </source>
</evidence>
<keyword evidence="9 12" id="KW-0472">Membrane</keyword>
<dbReference type="NCBIfam" id="TIGR00813">
    <property type="entry name" value="sss"/>
    <property type="match status" value="1"/>
</dbReference>
<feature type="transmembrane region" description="Helical" evidence="12">
    <location>
        <begin position="342"/>
        <end position="364"/>
    </location>
</feature>
<dbReference type="GO" id="GO:0005886">
    <property type="term" value="C:plasma membrane"/>
    <property type="evidence" value="ECO:0007669"/>
    <property type="project" value="UniProtKB-SubCell"/>
</dbReference>
<accession>A0A210R0D5</accession>
<feature type="transmembrane region" description="Helical" evidence="12">
    <location>
        <begin position="131"/>
        <end position="149"/>
    </location>
</feature>
<proteinExistence type="inferred from homology"/>
<evidence type="ECO:0000256" key="10">
    <source>
        <dbReference type="ARBA" id="ARBA00023201"/>
    </source>
</evidence>
<keyword evidence="5 12" id="KW-0812">Transmembrane</keyword>
<evidence type="ECO:0000313" key="13">
    <source>
        <dbReference type="EMBL" id="OWF54483.1"/>
    </source>
</evidence>
<dbReference type="PANTHER" id="PTHR42985">
    <property type="entry name" value="SODIUM-COUPLED MONOCARBOXYLATE TRANSPORTER"/>
    <property type="match status" value="1"/>
</dbReference>
<feature type="transmembrane region" description="Helical" evidence="12">
    <location>
        <begin position="195"/>
        <end position="219"/>
    </location>
</feature>
<evidence type="ECO:0000256" key="7">
    <source>
        <dbReference type="ARBA" id="ARBA00023053"/>
    </source>
</evidence>
<comment type="caution">
    <text evidence="13">The sequence shown here is derived from an EMBL/GenBank/DDBJ whole genome shotgun (WGS) entry which is preliminary data.</text>
</comment>
<dbReference type="PROSITE" id="PS50283">
    <property type="entry name" value="NA_SOLUT_SYMP_3"/>
    <property type="match status" value="1"/>
</dbReference>
<feature type="transmembrane region" description="Helical" evidence="12">
    <location>
        <begin position="86"/>
        <end position="110"/>
    </location>
</feature>
<dbReference type="OrthoDB" id="6147748at2759"/>
<evidence type="ECO:0000256" key="6">
    <source>
        <dbReference type="ARBA" id="ARBA00022989"/>
    </source>
</evidence>
<feature type="transmembrane region" description="Helical" evidence="12">
    <location>
        <begin position="420"/>
        <end position="438"/>
    </location>
</feature>
<evidence type="ECO:0000256" key="4">
    <source>
        <dbReference type="ARBA" id="ARBA00022475"/>
    </source>
</evidence>
<organism evidence="13 14">
    <name type="scientific">Mizuhopecten yessoensis</name>
    <name type="common">Japanese scallop</name>
    <name type="synonym">Patinopecten yessoensis</name>
    <dbReference type="NCBI Taxonomy" id="6573"/>
    <lineage>
        <taxon>Eukaryota</taxon>
        <taxon>Metazoa</taxon>
        <taxon>Spiralia</taxon>
        <taxon>Lophotrochozoa</taxon>
        <taxon>Mollusca</taxon>
        <taxon>Bivalvia</taxon>
        <taxon>Autobranchia</taxon>
        <taxon>Pteriomorphia</taxon>
        <taxon>Pectinida</taxon>
        <taxon>Pectinoidea</taxon>
        <taxon>Pectinidae</taxon>
        <taxon>Mizuhopecten</taxon>
    </lineage>
</organism>
<keyword evidence="6 12" id="KW-1133">Transmembrane helix</keyword>
<evidence type="ECO:0000256" key="5">
    <source>
        <dbReference type="ARBA" id="ARBA00022692"/>
    </source>
</evidence>
<feature type="transmembrane region" description="Helical" evidence="12">
    <location>
        <begin position="54"/>
        <end position="74"/>
    </location>
</feature>
<evidence type="ECO:0000256" key="3">
    <source>
        <dbReference type="ARBA" id="ARBA00022448"/>
    </source>
</evidence>
<dbReference type="Gene3D" id="1.20.1730.10">
    <property type="entry name" value="Sodium/glucose cotransporter"/>
    <property type="match status" value="1"/>
</dbReference>
<keyword evidence="3" id="KW-0813">Transport</keyword>
<reference evidence="13 14" key="1">
    <citation type="journal article" date="2017" name="Nat. Ecol. Evol.">
        <title>Scallop genome provides insights into evolution of bilaterian karyotype and development.</title>
        <authorList>
            <person name="Wang S."/>
            <person name="Zhang J."/>
            <person name="Jiao W."/>
            <person name="Li J."/>
            <person name="Xun X."/>
            <person name="Sun Y."/>
            <person name="Guo X."/>
            <person name="Huan P."/>
            <person name="Dong B."/>
            <person name="Zhang L."/>
            <person name="Hu X."/>
            <person name="Sun X."/>
            <person name="Wang J."/>
            <person name="Zhao C."/>
            <person name="Wang Y."/>
            <person name="Wang D."/>
            <person name="Huang X."/>
            <person name="Wang R."/>
            <person name="Lv J."/>
            <person name="Li Y."/>
            <person name="Zhang Z."/>
            <person name="Liu B."/>
            <person name="Lu W."/>
            <person name="Hui Y."/>
            <person name="Liang J."/>
            <person name="Zhou Z."/>
            <person name="Hou R."/>
            <person name="Li X."/>
            <person name="Liu Y."/>
            <person name="Li H."/>
            <person name="Ning X."/>
            <person name="Lin Y."/>
            <person name="Zhao L."/>
            <person name="Xing Q."/>
            <person name="Dou J."/>
            <person name="Li Y."/>
            <person name="Mao J."/>
            <person name="Guo H."/>
            <person name="Dou H."/>
            <person name="Li T."/>
            <person name="Mu C."/>
            <person name="Jiang W."/>
            <person name="Fu Q."/>
            <person name="Fu X."/>
            <person name="Miao Y."/>
            <person name="Liu J."/>
            <person name="Yu Q."/>
            <person name="Li R."/>
            <person name="Liao H."/>
            <person name="Li X."/>
            <person name="Kong Y."/>
            <person name="Jiang Z."/>
            <person name="Chourrout D."/>
            <person name="Li R."/>
            <person name="Bao Z."/>
        </authorList>
    </citation>
    <scope>NUCLEOTIDE SEQUENCE [LARGE SCALE GENOMIC DNA]</scope>
    <source>
        <strain evidence="13 14">PY_sf001</strain>
    </source>
</reference>
<keyword evidence="8" id="KW-0406">Ion transport</keyword>
<evidence type="ECO:0000256" key="9">
    <source>
        <dbReference type="ARBA" id="ARBA00023136"/>
    </source>
</evidence>
<feature type="transmembrane region" description="Helical" evidence="12">
    <location>
        <begin position="239"/>
        <end position="259"/>
    </location>
</feature>
<keyword evidence="14" id="KW-1185">Reference proteome</keyword>
<dbReference type="CDD" id="cd11492">
    <property type="entry name" value="SLC5sbd_NIS-SMVT"/>
    <property type="match status" value="1"/>
</dbReference>
<evidence type="ECO:0000313" key="14">
    <source>
        <dbReference type="Proteomes" id="UP000242188"/>
    </source>
</evidence>
<feature type="transmembrane region" description="Helical" evidence="12">
    <location>
        <begin position="161"/>
        <end position="183"/>
    </location>
</feature>
<dbReference type="GO" id="GO:0015293">
    <property type="term" value="F:symporter activity"/>
    <property type="evidence" value="ECO:0007669"/>
    <property type="project" value="TreeGrafter"/>
</dbReference>
<protein>
    <submittedName>
        <fullName evidence="13">Sodium-coupled monocarboxylate transporter 1</fullName>
    </submittedName>
</protein>